<accession>A0A210PJ30</accession>
<gene>
    <name evidence="2" type="ORF">KP79_PYT24655</name>
</gene>
<feature type="chain" id="PRO_5012803917" evidence="1">
    <location>
        <begin position="26"/>
        <end position="66"/>
    </location>
</feature>
<sequence>MDGHQLRVFVVMLSSIVIQICIVRGEVLVPYKGNNYVECPSGSYQVEFSSNCTDNCPPNAPYIVSD</sequence>
<dbReference type="OrthoDB" id="6130389at2759"/>
<feature type="signal peptide" evidence="1">
    <location>
        <begin position="1"/>
        <end position="25"/>
    </location>
</feature>
<dbReference type="Proteomes" id="UP000242188">
    <property type="component" value="Unassembled WGS sequence"/>
</dbReference>
<dbReference type="EMBL" id="NEDP02076620">
    <property type="protein sequence ID" value="OWF36426.1"/>
    <property type="molecule type" value="Genomic_DNA"/>
</dbReference>
<reference evidence="2 3" key="1">
    <citation type="journal article" date="2017" name="Nat. Ecol. Evol.">
        <title>Scallop genome provides insights into evolution of bilaterian karyotype and development.</title>
        <authorList>
            <person name="Wang S."/>
            <person name="Zhang J."/>
            <person name="Jiao W."/>
            <person name="Li J."/>
            <person name="Xun X."/>
            <person name="Sun Y."/>
            <person name="Guo X."/>
            <person name="Huan P."/>
            <person name="Dong B."/>
            <person name="Zhang L."/>
            <person name="Hu X."/>
            <person name="Sun X."/>
            <person name="Wang J."/>
            <person name="Zhao C."/>
            <person name="Wang Y."/>
            <person name="Wang D."/>
            <person name="Huang X."/>
            <person name="Wang R."/>
            <person name="Lv J."/>
            <person name="Li Y."/>
            <person name="Zhang Z."/>
            <person name="Liu B."/>
            <person name="Lu W."/>
            <person name="Hui Y."/>
            <person name="Liang J."/>
            <person name="Zhou Z."/>
            <person name="Hou R."/>
            <person name="Li X."/>
            <person name="Liu Y."/>
            <person name="Li H."/>
            <person name="Ning X."/>
            <person name="Lin Y."/>
            <person name="Zhao L."/>
            <person name="Xing Q."/>
            <person name="Dou J."/>
            <person name="Li Y."/>
            <person name="Mao J."/>
            <person name="Guo H."/>
            <person name="Dou H."/>
            <person name="Li T."/>
            <person name="Mu C."/>
            <person name="Jiang W."/>
            <person name="Fu Q."/>
            <person name="Fu X."/>
            <person name="Miao Y."/>
            <person name="Liu J."/>
            <person name="Yu Q."/>
            <person name="Li R."/>
            <person name="Liao H."/>
            <person name="Li X."/>
            <person name="Kong Y."/>
            <person name="Jiang Z."/>
            <person name="Chourrout D."/>
            <person name="Li R."/>
            <person name="Bao Z."/>
        </authorList>
    </citation>
    <scope>NUCLEOTIDE SEQUENCE [LARGE SCALE GENOMIC DNA]</scope>
    <source>
        <strain evidence="2 3">PY_sf001</strain>
    </source>
</reference>
<evidence type="ECO:0000313" key="2">
    <source>
        <dbReference type="EMBL" id="OWF36426.1"/>
    </source>
</evidence>
<keyword evidence="3" id="KW-1185">Reference proteome</keyword>
<organism evidence="2 3">
    <name type="scientific">Mizuhopecten yessoensis</name>
    <name type="common">Japanese scallop</name>
    <name type="synonym">Patinopecten yessoensis</name>
    <dbReference type="NCBI Taxonomy" id="6573"/>
    <lineage>
        <taxon>Eukaryota</taxon>
        <taxon>Metazoa</taxon>
        <taxon>Spiralia</taxon>
        <taxon>Lophotrochozoa</taxon>
        <taxon>Mollusca</taxon>
        <taxon>Bivalvia</taxon>
        <taxon>Autobranchia</taxon>
        <taxon>Pteriomorphia</taxon>
        <taxon>Pectinida</taxon>
        <taxon>Pectinoidea</taxon>
        <taxon>Pectinidae</taxon>
        <taxon>Mizuhopecten</taxon>
    </lineage>
</organism>
<evidence type="ECO:0000313" key="3">
    <source>
        <dbReference type="Proteomes" id="UP000242188"/>
    </source>
</evidence>
<proteinExistence type="predicted"/>
<name>A0A210PJ30_MIZYE</name>
<evidence type="ECO:0000256" key="1">
    <source>
        <dbReference type="SAM" id="SignalP"/>
    </source>
</evidence>
<comment type="caution">
    <text evidence="2">The sequence shown here is derived from an EMBL/GenBank/DDBJ whole genome shotgun (WGS) entry which is preliminary data.</text>
</comment>
<keyword evidence="1" id="KW-0732">Signal</keyword>
<dbReference type="AlphaFoldDB" id="A0A210PJ30"/>
<protein>
    <submittedName>
        <fullName evidence="2">Uncharacterized protein</fullName>
    </submittedName>
</protein>